<proteinExistence type="predicted"/>
<evidence type="ECO:0000313" key="2">
    <source>
        <dbReference type="EMBL" id="NHN54746.1"/>
    </source>
</evidence>
<gene>
    <name evidence="2" type="ORF">G9U51_02980</name>
</gene>
<protein>
    <submittedName>
        <fullName evidence="2">Uncharacterized protein</fullName>
    </submittedName>
</protein>
<dbReference type="AlphaFoldDB" id="A0A967B504"/>
<evidence type="ECO:0000256" key="1">
    <source>
        <dbReference type="SAM" id="Phobius"/>
    </source>
</evidence>
<feature type="transmembrane region" description="Helical" evidence="1">
    <location>
        <begin position="152"/>
        <end position="176"/>
    </location>
</feature>
<dbReference type="Proteomes" id="UP000744769">
    <property type="component" value="Unassembled WGS sequence"/>
</dbReference>
<accession>A0A967B504</accession>
<keyword evidence="1" id="KW-1133">Transmembrane helix</keyword>
<reference evidence="2" key="1">
    <citation type="submission" date="2020-03" db="EMBL/GenBank/DDBJ databases">
        <title>Draft sequencing of Calidifontibacter sp. DB0510.</title>
        <authorList>
            <person name="Kim D.-U."/>
        </authorList>
    </citation>
    <scope>NUCLEOTIDE SEQUENCE</scope>
    <source>
        <strain evidence="2">DB0510</strain>
    </source>
</reference>
<dbReference type="RefSeq" id="WP_166192952.1">
    <property type="nucleotide sequence ID" value="NZ_JAAOIV010000002.1"/>
</dbReference>
<comment type="caution">
    <text evidence="2">The sequence shown here is derived from an EMBL/GenBank/DDBJ whole genome shotgun (WGS) entry which is preliminary data.</text>
</comment>
<keyword evidence="1" id="KW-0812">Transmembrane</keyword>
<name>A0A967B504_9MICO</name>
<dbReference type="EMBL" id="JAAOIV010000002">
    <property type="protein sequence ID" value="NHN54746.1"/>
    <property type="molecule type" value="Genomic_DNA"/>
</dbReference>
<keyword evidence="1" id="KW-0472">Membrane</keyword>
<organism evidence="2 3">
    <name type="scientific">Metallococcus carri</name>
    <dbReference type="NCBI Taxonomy" id="1656884"/>
    <lineage>
        <taxon>Bacteria</taxon>
        <taxon>Bacillati</taxon>
        <taxon>Actinomycetota</taxon>
        <taxon>Actinomycetes</taxon>
        <taxon>Micrococcales</taxon>
        <taxon>Dermacoccaceae</taxon>
        <taxon>Metallococcus</taxon>
    </lineage>
</organism>
<keyword evidence="3" id="KW-1185">Reference proteome</keyword>
<sequence>MSSRAEFIAAVQAAAQNTPYVVRETPEGFDLTIDVADARWATLVSVQKLKKVFTYEVKLDEPQQKMVITDVSNEVTGGAGGTVPQLRMEKKVTRGRIYEKSFHKEFGVDLDSGKVGEVVGYSFDSSTGRAIIRDVAKAQGWSEKMPAEQKGALIVAIVTAVLLVIVFGGLGIWALLH</sequence>
<evidence type="ECO:0000313" key="3">
    <source>
        <dbReference type="Proteomes" id="UP000744769"/>
    </source>
</evidence>